<protein>
    <submittedName>
        <fullName evidence="2">Phage portal protein</fullName>
    </submittedName>
</protein>
<evidence type="ECO:0000313" key="2">
    <source>
        <dbReference type="EMBL" id="MFC4128911.1"/>
    </source>
</evidence>
<dbReference type="EMBL" id="JBHSBA010000016">
    <property type="protein sequence ID" value="MFC4128911.1"/>
    <property type="molecule type" value="Genomic_DNA"/>
</dbReference>
<dbReference type="Proteomes" id="UP001595767">
    <property type="component" value="Unassembled WGS sequence"/>
</dbReference>
<organism evidence="2 3">
    <name type="scientific">Nocardia rhizosphaerae</name>
    <dbReference type="NCBI Taxonomy" id="1691571"/>
    <lineage>
        <taxon>Bacteria</taxon>
        <taxon>Bacillati</taxon>
        <taxon>Actinomycetota</taxon>
        <taxon>Actinomycetes</taxon>
        <taxon>Mycobacteriales</taxon>
        <taxon>Nocardiaceae</taxon>
        <taxon>Nocardia</taxon>
    </lineage>
</organism>
<dbReference type="InterPro" id="IPR021145">
    <property type="entry name" value="Portal_protein_SPP1_Gp6-like"/>
</dbReference>
<accession>A0ABV8LDC6</accession>
<gene>
    <name evidence="2" type="ORF">ACFOW8_28665</name>
</gene>
<comment type="caution">
    <text evidence="2">The sequence shown here is derived from an EMBL/GenBank/DDBJ whole genome shotgun (WGS) entry which is preliminary data.</text>
</comment>
<evidence type="ECO:0000256" key="1">
    <source>
        <dbReference type="SAM" id="MobiDB-lite"/>
    </source>
</evidence>
<feature type="region of interest" description="Disordered" evidence="1">
    <location>
        <begin position="506"/>
        <end position="537"/>
    </location>
</feature>
<dbReference type="RefSeq" id="WP_378554791.1">
    <property type="nucleotide sequence ID" value="NZ_JBHSBA010000016.1"/>
</dbReference>
<sequence>MPLPEFAGAFPPKPWDTAQDGYLIHSAWWEGNTEALQEIYKPGGTIPHPHPAQFRGGIVGRLARFWWGRPVLQETVRLHIPAPSDLATTSADLLFGQPPSWLFSDGDTSDNTAAQERLNDLLDGADVLATFLEAAEIQAALGGVFLRAWWDQDAGDKVMVSAVAPDAAIPQWRYGQLAAVTFWSIVAKDQRGTWRHLEHHEPGRIEHALFCGDDADIGRRMPLAEMDATAWAADLVDAESSIPTGVDGLTACYIPNVRPARRWRNVPNLSPLGRSDFEGVEQLFDALDEAWSSWMRDLDLAKGRLFVSQELLEDHGPGAGATFDKEREIFTAVPADGGALNDEKGVRLVQAEQFLIRVEEHAATCEKLLKQILRAAGYSAGDFDEDAQTAAITATEVSARKDRSARTRARKILYWQGSVQPFARTMLELDRVVYGGSYTINADPEMKFPVRVDQDLLSLSQSIANFRTAQAMSIETAVREAHPNWSNDEIDEEVQRIKDEVEVMVSDHTGDFDPADDEQDPFGAPATTKKPDDAAEV</sequence>
<name>A0ABV8LDC6_9NOCA</name>
<keyword evidence="3" id="KW-1185">Reference proteome</keyword>
<evidence type="ECO:0000313" key="3">
    <source>
        <dbReference type="Proteomes" id="UP001595767"/>
    </source>
</evidence>
<reference evidence="3" key="1">
    <citation type="journal article" date="2019" name="Int. J. Syst. Evol. Microbiol.">
        <title>The Global Catalogue of Microorganisms (GCM) 10K type strain sequencing project: providing services to taxonomists for standard genome sequencing and annotation.</title>
        <authorList>
            <consortium name="The Broad Institute Genomics Platform"/>
            <consortium name="The Broad Institute Genome Sequencing Center for Infectious Disease"/>
            <person name="Wu L."/>
            <person name="Ma J."/>
        </authorList>
    </citation>
    <scope>NUCLEOTIDE SEQUENCE [LARGE SCALE GENOMIC DNA]</scope>
    <source>
        <strain evidence="3">CGMCC 4.7204</strain>
    </source>
</reference>
<dbReference type="Pfam" id="PF05133">
    <property type="entry name" value="SPP1_portal"/>
    <property type="match status" value="1"/>
</dbReference>
<proteinExistence type="predicted"/>